<dbReference type="InterPro" id="IPR029063">
    <property type="entry name" value="SAM-dependent_MTases_sf"/>
</dbReference>
<dbReference type="SUPFAM" id="SSF53448">
    <property type="entry name" value="Nucleotide-diphospho-sugar transferases"/>
    <property type="match status" value="1"/>
</dbReference>
<organism evidence="2 3">
    <name type="scientific">Microcystis aeruginosa Ma_QC_C_20070703_M131</name>
    <dbReference type="NCBI Taxonomy" id="2486263"/>
    <lineage>
        <taxon>Bacteria</taxon>
        <taxon>Bacillati</taxon>
        <taxon>Cyanobacteriota</taxon>
        <taxon>Cyanophyceae</taxon>
        <taxon>Oscillatoriophycideae</taxon>
        <taxon>Chroococcales</taxon>
        <taxon>Microcystaceae</taxon>
        <taxon>Microcystis</taxon>
    </lineage>
</organism>
<gene>
    <name evidence="2" type="ORF">EWV85_10225</name>
</gene>
<dbReference type="InterPro" id="IPR013216">
    <property type="entry name" value="Methyltransf_11"/>
</dbReference>
<dbReference type="Gene3D" id="3.40.50.150">
    <property type="entry name" value="Vaccinia Virus protein VP39"/>
    <property type="match status" value="1"/>
</dbReference>
<dbReference type="SUPFAM" id="SSF53335">
    <property type="entry name" value="S-adenosyl-L-methionine-dependent methyltransferases"/>
    <property type="match status" value="1"/>
</dbReference>
<dbReference type="GO" id="GO:0008757">
    <property type="term" value="F:S-adenosylmethionine-dependent methyltransferase activity"/>
    <property type="evidence" value="ECO:0007669"/>
    <property type="project" value="InterPro"/>
</dbReference>
<evidence type="ECO:0000313" key="3">
    <source>
        <dbReference type="Proteomes" id="UP000316443"/>
    </source>
</evidence>
<protein>
    <submittedName>
        <fullName evidence="2">Methyltransferase domain-containing protein</fullName>
    </submittedName>
</protein>
<name>A0A551Y1V5_MICAE</name>
<reference evidence="2 3" key="1">
    <citation type="submission" date="2019-01" db="EMBL/GenBank/DDBJ databases">
        <title>Coherence of Microcystis species and biogeography revealed through population genomics.</title>
        <authorList>
            <person name="Perez-Carrascal O.M."/>
            <person name="Terrat Y."/>
            <person name="Giani A."/>
            <person name="Fortin N."/>
            <person name="Tromas N."/>
            <person name="Shapiro B.J."/>
        </authorList>
    </citation>
    <scope>NUCLEOTIDE SEQUENCE [LARGE SCALE GENOMIC DNA]</scope>
    <source>
        <strain evidence="2">Ma_QC_C_20070703_M131</strain>
    </source>
</reference>
<evidence type="ECO:0000259" key="1">
    <source>
        <dbReference type="Pfam" id="PF08241"/>
    </source>
</evidence>
<sequence length="512" mass="60380">MPILLSSKKILCVVIVFFDFDIIRKTLDFLIQNSHQYDLVVVENPSEFTENLIKPYIISLLESGKINSYILFDKNITNNAIEVVLDSEQLISWSNYGYVLLTDGDLTVNNNSWLQEELNVLSHHSDVFACAVGLDMSNLPIQTFPDAKQWIPAPIQEHDDYTETLTGIHLILLETGSLLQFLDWRKKNRLKFVDSTLHNFCYQVLHKKWVIVKESKAKHLTWDSYQDLNHPYTQLKLSKNLTQTWKHDNYSSYTVYCKDKTLKVEYYSSSKETSNLPKDILQNIKTIVKKEKDMKNSVVQKFRKLNLKTLQMFNIFDHKRYFDVQLKRSSFDYPYKLHLGCGNIKLSNWINIDGDPLVEAVDIVWDLSKPIPLNDKSCQLLYCEHFLEHLDIDQGLCFLAECHRLLKDDGVLRIAVPSLEYILEKYHSPHWKNQDWLSLPEYQFIKTPAEMVNIAFRWWGHQWLYDREELHRRLKEVGFEMIKDVQWGCSDIPELRNIETRKDSMLICEAWK</sequence>
<dbReference type="Pfam" id="PF08241">
    <property type="entry name" value="Methyltransf_11"/>
    <property type="match status" value="1"/>
</dbReference>
<dbReference type="InterPro" id="IPR029044">
    <property type="entry name" value="Nucleotide-diphossugar_trans"/>
</dbReference>
<evidence type="ECO:0000313" key="2">
    <source>
        <dbReference type="EMBL" id="TRT54928.1"/>
    </source>
</evidence>
<dbReference type="GO" id="GO:0032259">
    <property type="term" value="P:methylation"/>
    <property type="evidence" value="ECO:0007669"/>
    <property type="project" value="UniProtKB-KW"/>
</dbReference>
<keyword evidence="2" id="KW-0489">Methyltransferase</keyword>
<dbReference type="CDD" id="cd02440">
    <property type="entry name" value="AdoMet_MTases"/>
    <property type="match status" value="1"/>
</dbReference>
<keyword evidence="2" id="KW-0808">Transferase</keyword>
<accession>A0A551Y1V5</accession>
<feature type="domain" description="Methyltransferase type 11" evidence="1">
    <location>
        <begin position="366"/>
        <end position="413"/>
    </location>
</feature>
<comment type="caution">
    <text evidence="2">The sequence shown here is derived from an EMBL/GenBank/DDBJ whole genome shotgun (WGS) entry which is preliminary data.</text>
</comment>
<dbReference type="Proteomes" id="UP000316443">
    <property type="component" value="Unassembled WGS sequence"/>
</dbReference>
<dbReference type="AlphaFoldDB" id="A0A551Y1V5"/>
<proteinExistence type="predicted"/>
<dbReference type="EMBL" id="SFCA01000103">
    <property type="protein sequence ID" value="TRT54928.1"/>
    <property type="molecule type" value="Genomic_DNA"/>
</dbReference>